<keyword evidence="1" id="KW-0472">Membrane</keyword>
<sequence>MPIYMTRKIKRIKTFIALSIIPQIFLVKLLGSNPHLIETYYSNGFYPKLSMLYRYIFGWIPFSIGDIFYTLLGILIVRFLLIRGKWFFEHTRAFFRELFVVVSIAYFVFHLFWGMNYYRQPISKSMGLSEDYTSQQLYDFTERIVAKSNEIHLKITQNDSMKVVMPYSKEETFTMTQNGFDNLARQYPQFTYYPQSVKKSLYSKMLTYMGYSGYLNPFTHEAQVNGLIHNYKFPTTTCHEIAHQLGYSAENEANFVGYLAAVHNEDIYFKYSAYIFVMRYCLGEIRRRDPDKFVEFNTKINPGIIKNYIEVSNFWKKYENVAEPAFKSTYNTFLKANSQKEGMKSYNYVVALLVNYYKDRPL</sequence>
<accession>I0W7N5</accession>
<comment type="caution">
    <text evidence="2">The sequence shown here is derived from an EMBL/GenBank/DDBJ whole genome shotgun (WGS) entry which is preliminary data.</text>
</comment>
<feature type="transmembrane region" description="Helical" evidence="1">
    <location>
        <begin position="12"/>
        <end position="32"/>
    </location>
</feature>
<gene>
    <name evidence="2" type="ORF">W5A_12876</name>
</gene>
<dbReference type="PATRIC" id="fig|946077.3.peg.2602"/>
<keyword evidence="1" id="KW-0812">Transmembrane</keyword>
<proteinExistence type="predicted"/>
<reference evidence="2 3" key="1">
    <citation type="journal article" date="2012" name="J. Bacteriol.">
        <title>Genome Sequence of the Halotolerant Bacterium Imtechella halotolerans K1T.</title>
        <authorList>
            <person name="Kumar S."/>
            <person name="Vikram S."/>
            <person name="Subramanian S."/>
            <person name="Raghava G.P."/>
            <person name="Pinnaka A.K."/>
        </authorList>
    </citation>
    <scope>NUCLEOTIDE SEQUENCE [LARGE SCALE GENOMIC DNA]</scope>
    <source>
        <strain evidence="2 3">K1</strain>
    </source>
</reference>
<keyword evidence="1" id="KW-1133">Transmembrane helix</keyword>
<feature type="transmembrane region" description="Helical" evidence="1">
    <location>
        <begin position="93"/>
        <end position="113"/>
    </location>
</feature>
<organism evidence="2 3">
    <name type="scientific">Imtechella halotolerans K1</name>
    <dbReference type="NCBI Taxonomy" id="946077"/>
    <lineage>
        <taxon>Bacteria</taxon>
        <taxon>Pseudomonadati</taxon>
        <taxon>Bacteroidota</taxon>
        <taxon>Flavobacteriia</taxon>
        <taxon>Flavobacteriales</taxon>
        <taxon>Flavobacteriaceae</taxon>
        <taxon>Imtechella</taxon>
    </lineage>
</organism>
<evidence type="ECO:0008006" key="4">
    <source>
        <dbReference type="Google" id="ProtNLM"/>
    </source>
</evidence>
<keyword evidence="3" id="KW-1185">Reference proteome</keyword>
<dbReference type="InterPro" id="IPR024294">
    <property type="entry name" value="DUF3810"/>
</dbReference>
<dbReference type="eggNOG" id="ENOG502Z7T3">
    <property type="taxonomic scope" value="Bacteria"/>
</dbReference>
<dbReference type="Proteomes" id="UP000005938">
    <property type="component" value="Unassembled WGS sequence"/>
</dbReference>
<dbReference type="Pfam" id="PF12725">
    <property type="entry name" value="DUF3810"/>
    <property type="match status" value="1"/>
</dbReference>
<dbReference type="AlphaFoldDB" id="I0W7N5"/>
<dbReference type="STRING" id="946077.W5A_12876"/>
<evidence type="ECO:0000256" key="1">
    <source>
        <dbReference type="SAM" id="Phobius"/>
    </source>
</evidence>
<name>I0W7N5_9FLAO</name>
<evidence type="ECO:0000313" key="2">
    <source>
        <dbReference type="EMBL" id="EID72401.1"/>
    </source>
</evidence>
<dbReference type="EMBL" id="AJJU01000037">
    <property type="protein sequence ID" value="EID72401.1"/>
    <property type="molecule type" value="Genomic_DNA"/>
</dbReference>
<protein>
    <recommendedName>
        <fullName evidence="4">Amino acid permease</fullName>
    </recommendedName>
</protein>
<evidence type="ECO:0000313" key="3">
    <source>
        <dbReference type="Proteomes" id="UP000005938"/>
    </source>
</evidence>
<feature type="transmembrane region" description="Helical" evidence="1">
    <location>
        <begin position="52"/>
        <end position="81"/>
    </location>
</feature>